<dbReference type="CDD" id="cd03411">
    <property type="entry name" value="Ferrochelatase_N"/>
    <property type="match status" value="1"/>
</dbReference>
<evidence type="ECO:0000256" key="3">
    <source>
        <dbReference type="ARBA" id="ARBA00023133"/>
    </source>
</evidence>
<dbReference type="InterPro" id="IPR001015">
    <property type="entry name" value="Ferrochelatase"/>
</dbReference>
<comment type="pathway">
    <text evidence="7">Porphyrin-containing compound metabolism; protoheme biosynthesis; protoheme from protoporphyrin-IX: step 1/1.</text>
</comment>
<organism evidence="9 10">
    <name type="scientific">Rapidithrix thailandica</name>
    <dbReference type="NCBI Taxonomy" id="413964"/>
    <lineage>
        <taxon>Bacteria</taxon>
        <taxon>Pseudomonadati</taxon>
        <taxon>Bacteroidota</taxon>
        <taxon>Cytophagia</taxon>
        <taxon>Cytophagales</taxon>
        <taxon>Flammeovirgaceae</taxon>
        <taxon>Rapidithrix</taxon>
    </lineage>
</organism>
<dbReference type="AlphaFoldDB" id="A0AAW9RZD2"/>
<gene>
    <name evidence="7 9" type="primary">hemH</name>
    <name evidence="9" type="ORF">AAG747_10480</name>
</gene>
<dbReference type="EMBL" id="JBDKWZ010000005">
    <property type="protein sequence ID" value="MEN7548335.1"/>
    <property type="molecule type" value="Genomic_DNA"/>
</dbReference>
<dbReference type="GO" id="GO:0046872">
    <property type="term" value="F:metal ion binding"/>
    <property type="evidence" value="ECO:0007669"/>
    <property type="project" value="UniProtKB-KW"/>
</dbReference>
<accession>A0AAW9RZD2</accession>
<keyword evidence="7" id="KW-0479">Metal-binding</keyword>
<dbReference type="CDD" id="cd00419">
    <property type="entry name" value="Ferrochelatase_C"/>
    <property type="match status" value="1"/>
</dbReference>
<sequence length="350" mass="40611">MKHKTGVLLVNLGTPDSPSVKNVRSYLSQFLNDPRVIDIPWLMRKLLVNLIIVPFRAPKSAKIYQELWTDKGSPLLHYTRLASEHLQQELGDDFHVEYAMRYKNPSIESVLERMRKMNFAHLIIVPLFPQYASSTTGSALQNVMEVIRKWWVIPEISFVSQYYDHPQFVQALLERGKQYPHKEYDHVMFSFHGLPVRQVDKVYDDGLCEDHNCEAEVTDDNKFCYKAVCYETARQIARGLEIPEEKYTVAFQSRLGNDPWLEPFADKVVKEQAEKGCKKLLVFSPAFTADCLETIIEIGEEYQEIFQEHGGEHLQLVESLNDHPLWIQTLKELVLQRAVFHTPAMAENQN</sequence>
<reference evidence="9 10" key="1">
    <citation type="submission" date="2024-04" db="EMBL/GenBank/DDBJ databases">
        <title>Novel genus in family Flammeovirgaceae.</title>
        <authorList>
            <person name="Nguyen T.H."/>
            <person name="Vuong T.Q."/>
            <person name="Le H."/>
            <person name="Kim S.-G."/>
        </authorList>
    </citation>
    <scope>NUCLEOTIDE SEQUENCE [LARGE SCALE GENOMIC DNA]</scope>
    <source>
        <strain evidence="9 10">JCM 23209</strain>
    </source>
</reference>
<keyword evidence="10" id="KW-1185">Reference proteome</keyword>
<evidence type="ECO:0000256" key="2">
    <source>
        <dbReference type="ARBA" id="ARBA00023004"/>
    </source>
</evidence>
<evidence type="ECO:0000256" key="5">
    <source>
        <dbReference type="ARBA" id="ARBA00023244"/>
    </source>
</evidence>
<comment type="catalytic activity">
    <reaction evidence="7">
        <text>heme b + 2 H(+) = protoporphyrin IX + Fe(2+)</text>
        <dbReference type="Rhea" id="RHEA:22584"/>
        <dbReference type="ChEBI" id="CHEBI:15378"/>
        <dbReference type="ChEBI" id="CHEBI:29033"/>
        <dbReference type="ChEBI" id="CHEBI:57306"/>
        <dbReference type="ChEBI" id="CHEBI:60344"/>
        <dbReference type="EC" id="4.98.1.1"/>
    </reaction>
</comment>
<dbReference type="PANTHER" id="PTHR11108">
    <property type="entry name" value="FERROCHELATASE"/>
    <property type="match status" value="1"/>
</dbReference>
<protein>
    <recommendedName>
        <fullName evidence="7">Ferrochelatase</fullName>
        <ecNumber evidence="7">4.98.1.1</ecNumber>
    </recommendedName>
    <alternativeName>
        <fullName evidence="7">Heme synthase</fullName>
    </alternativeName>
    <alternativeName>
        <fullName evidence="7">Protoheme ferro-lyase</fullName>
    </alternativeName>
</protein>
<dbReference type="NCBIfam" id="TIGR00109">
    <property type="entry name" value="hemH"/>
    <property type="match status" value="1"/>
</dbReference>
<dbReference type="Gene3D" id="3.40.50.1400">
    <property type="match status" value="2"/>
</dbReference>
<feature type="binding site" evidence="7">
    <location>
        <position position="192"/>
    </location>
    <ligand>
        <name>Fe(2+)</name>
        <dbReference type="ChEBI" id="CHEBI:29033"/>
    </ligand>
</feature>
<dbReference type="GO" id="GO:0006783">
    <property type="term" value="P:heme biosynthetic process"/>
    <property type="evidence" value="ECO:0007669"/>
    <property type="project" value="UniProtKB-UniRule"/>
</dbReference>
<evidence type="ECO:0000313" key="9">
    <source>
        <dbReference type="EMBL" id="MEN7548335.1"/>
    </source>
</evidence>
<proteinExistence type="inferred from homology"/>
<keyword evidence="5 7" id="KW-0627">Porphyrin biosynthesis</keyword>
<feature type="binding site" evidence="7">
    <location>
        <position position="293"/>
    </location>
    <ligand>
        <name>Fe(2+)</name>
        <dbReference type="ChEBI" id="CHEBI:29033"/>
    </ligand>
</feature>
<dbReference type="Pfam" id="PF00762">
    <property type="entry name" value="Ferrochelatase"/>
    <property type="match status" value="1"/>
</dbReference>
<evidence type="ECO:0000256" key="7">
    <source>
        <dbReference type="HAMAP-Rule" id="MF_00323"/>
    </source>
</evidence>
<dbReference type="PANTHER" id="PTHR11108:SF1">
    <property type="entry name" value="FERROCHELATASE, MITOCHONDRIAL"/>
    <property type="match status" value="1"/>
</dbReference>
<comment type="similarity">
    <text evidence="1 7 8">Belongs to the ferrochelatase family.</text>
</comment>
<keyword evidence="7" id="KW-0963">Cytoplasm</keyword>
<dbReference type="GO" id="GO:0005737">
    <property type="term" value="C:cytoplasm"/>
    <property type="evidence" value="ECO:0007669"/>
    <property type="project" value="UniProtKB-SubCell"/>
</dbReference>
<comment type="subcellular location">
    <subcellularLocation>
        <location evidence="7">Cytoplasm</location>
    </subcellularLocation>
</comment>
<dbReference type="HAMAP" id="MF_00323">
    <property type="entry name" value="Ferrochelatase"/>
    <property type="match status" value="1"/>
</dbReference>
<dbReference type="SUPFAM" id="SSF53800">
    <property type="entry name" value="Chelatase"/>
    <property type="match status" value="1"/>
</dbReference>
<evidence type="ECO:0000256" key="4">
    <source>
        <dbReference type="ARBA" id="ARBA00023239"/>
    </source>
</evidence>
<evidence type="ECO:0000256" key="6">
    <source>
        <dbReference type="ARBA" id="ARBA00024536"/>
    </source>
</evidence>
<dbReference type="GO" id="GO:0004325">
    <property type="term" value="F:ferrochelatase activity"/>
    <property type="evidence" value="ECO:0007669"/>
    <property type="project" value="UniProtKB-UniRule"/>
</dbReference>
<evidence type="ECO:0000256" key="1">
    <source>
        <dbReference type="ARBA" id="ARBA00007718"/>
    </source>
</evidence>
<comment type="function">
    <text evidence="7">Catalyzes the ferrous insertion into protoporphyrin IX.</text>
</comment>
<evidence type="ECO:0000313" key="10">
    <source>
        <dbReference type="Proteomes" id="UP001403385"/>
    </source>
</evidence>
<keyword evidence="4 7" id="KW-0456">Lyase</keyword>
<keyword evidence="2 7" id="KW-0408">Iron</keyword>
<dbReference type="RefSeq" id="WP_346821114.1">
    <property type="nucleotide sequence ID" value="NZ_JBDKWZ010000005.1"/>
</dbReference>
<keyword evidence="3 7" id="KW-0350">Heme biosynthesis</keyword>
<evidence type="ECO:0000256" key="8">
    <source>
        <dbReference type="RuleBase" id="RU004185"/>
    </source>
</evidence>
<name>A0AAW9RZD2_9BACT</name>
<comment type="caution">
    <text evidence="9">The sequence shown here is derived from an EMBL/GenBank/DDBJ whole genome shotgun (WGS) entry which is preliminary data.</text>
</comment>
<dbReference type="Proteomes" id="UP001403385">
    <property type="component" value="Unassembled WGS sequence"/>
</dbReference>
<dbReference type="EC" id="4.98.1.1" evidence="7"/>
<dbReference type="InterPro" id="IPR033644">
    <property type="entry name" value="Ferrochelatase_C"/>
</dbReference>
<comment type="catalytic activity">
    <reaction evidence="6">
        <text>Fe-coproporphyrin III + 2 H(+) = coproporphyrin III + Fe(2+)</text>
        <dbReference type="Rhea" id="RHEA:49572"/>
        <dbReference type="ChEBI" id="CHEBI:15378"/>
        <dbReference type="ChEBI" id="CHEBI:29033"/>
        <dbReference type="ChEBI" id="CHEBI:68438"/>
        <dbReference type="ChEBI" id="CHEBI:131725"/>
        <dbReference type="EC" id="4.99.1.9"/>
    </reaction>
    <physiologicalReaction direction="right-to-left" evidence="6">
        <dbReference type="Rhea" id="RHEA:49574"/>
    </physiologicalReaction>
</comment>
<dbReference type="InterPro" id="IPR033659">
    <property type="entry name" value="Ferrochelatase_N"/>
</dbReference>